<accession>A0A4V2FHX2</accession>
<proteinExistence type="predicted"/>
<reference evidence="2 3" key="1">
    <citation type="journal article" date="2015" name="Stand. Genomic Sci.">
        <title>Genomic Encyclopedia of Bacterial and Archaeal Type Strains, Phase III: the genomes of soil and plant-associated and newly described type strains.</title>
        <authorList>
            <person name="Whitman W.B."/>
            <person name="Woyke T."/>
            <person name="Klenk H.P."/>
            <person name="Zhou Y."/>
            <person name="Lilburn T.G."/>
            <person name="Beck B.J."/>
            <person name="De Vos P."/>
            <person name="Vandamme P."/>
            <person name="Eisen J.A."/>
            <person name="Garrity G."/>
            <person name="Hugenholtz P."/>
            <person name="Kyrpides N.C."/>
        </authorList>
    </citation>
    <scope>NUCLEOTIDE SEQUENCE [LARGE SCALE GENOMIC DNA]</scope>
    <source>
        <strain evidence="2 3">ASC-9842</strain>
    </source>
</reference>
<evidence type="ECO:0000313" key="2">
    <source>
        <dbReference type="EMBL" id="RZT41769.1"/>
    </source>
</evidence>
<comment type="caution">
    <text evidence="2">The sequence shown here is derived from an EMBL/GenBank/DDBJ whole genome shotgun (WGS) entry which is preliminary data.</text>
</comment>
<dbReference type="Proteomes" id="UP000291078">
    <property type="component" value="Unassembled WGS sequence"/>
</dbReference>
<keyword evidence="1" id="KW-0732">Signal</keyword>
<name>A0A4V2FHX2_9BURK</name>
<feature type="signal peptide" evidence="1">
    <location>
        <begin position="1"/>
        <end position="39"/>
    </location>
</feature>
<dbReference type="Gene3D" id="3.10.450.40">
    <property type="match status" value="1"/>
</dbReference>
<gene>
    <name evidence="2" type="ORF">EV147_0773</name>
</gene>
<protein>
    <submittedName>
        <fullName evidence="2">Putative membrane protein YkoI</fullName>
    </submittedName>
</protein>
<dbReference type="OrthoDB" id="8527445at2"/>
<evidence type="ECO:0000313" key="3">
    <source>
        <dbReference type="Proteomes" id="UP000291078"/>
    </source>
</evidence>
<sequence>MPTMFPPRPPLLFAPRRLARAALLALLLGAAGLAGLSHADTDADRARAALRSGEILPLSRILDTVSRQYAGDVIDVKLDRDDGIWKYEVKLLLPTSAVAKLEYDARDATLLKARGHDLDQARKPRP</sequence>
<keyword evidence="3" id="KW-1185">Reference proteome</keyword>
<dbReference type="EMBL" id="SGXM01000001">
    <property type="protein sequence ID" value="RZT41769.1"/>
    <property type="molecule type" value="Genomic_DNA"/>
</dbReference>
<dbReference type="AlphaFoldDB" id="A0A4V2FHX2"/>
<feature type="chain" id="PRO_5020623445" evidence="1">
    <location>
        <begin position="40"/>
        <end position="126"/>
    </location>
</feature>
<organism evidence="2 3">
    <name type="scientific">Cupriavidus agavae</name>
    <dbReference type="NCBI Taxonomy" id="1001822"/>
    <lineage>
        <taxon>Bacteria</taxon>
        <taxon>Pseudomonadati</taxon>
        <taxon>Pseudomonadota</taxon>
        <taxon>Betaproteobacteria</taxon>
        <taxon>Burkholderiales</taxon>
        <taxon>Burkholderiaceae</taxon>
        <taxon>Cupriavidus</taxon>
    </lineage>
</organism>
<evidence type="ECO:0000256" key="1">
    <source>
        <dbReference type="SAM" id="SignalP"/>
    </source>
</evidence>